<accession>A0ACC1K271</accession>
<reference evidence="1" key="1">
    <citation type="submission" date="2022-07" db="EMBL/GenBank/DDBJ databases">
        <title>Phylogenomic reconstructions and comparative analyses of Kickxellomycotina fungi.</title>
        <authorList>
            <person name="Reynolds N.K."/>
            <person name="Stajich J.E."/>
            <person name="Barry K."/>
            <person name="Grigoriev I.V."/>
            <person name="Crous P."/>
            <person name="Smith M.E."/>
        </authorList>
    </citation>
    <scope>NUCLEOTIDE SEQUENCE</scope>
    <source>
        <strain evidence="1">CBS 109366</strain>
    </source>
</reference>
<keyword evidence="2" id="KW-1185">Reference proteome</keyword>
<comment type="caution">
    <text evidence="1">The sequence shown here is derived from an EMBL/GenBank/DDBJ whole genome shotgun (WGS) entry which is preliminary data.</text>
</comment>
<evidence type="ECO:0000313" key="2">
    <source>
        <dbReference type="Proteomes" id="UP001140234"/>
    </source>
</evidence>
<organism evidence="1 2">
    <name type="scientific">Coemansia nantahalensis</name>
    <dbReference type="NCBI Taxonomy" id="2789366"/>
    <lineage>
        <taxon>Eukaryota</taxon>
        <taxon>Fungi</taxon>
        <taxon>Fungi incertae sedis</taxon>
        <taxon>Zoopagomycota</taxon>
        <taxon>Kickxellomycotina</taxon>
        <taxon>Kickxellomycetes</taxon>
        <taxon>Kickxellales</taxon>
        <taxon>Kickxellaceae</taxon>
        <taxon>Coemansia</taxon>
    </lineage>
</organism>
<dbReference type="EMBL" id="JANBUJ010000421">
    <property type="protein sequence ID" value="KAJ2772124.1"/>
    <property type="molecule type" value="Genomic_DNA"/>
</dbReference>
<gene>
    <name evidence="1" type="ORF">IWQ57_001900</name>
</gene>
<protein>
    <submittedName>
        <fullName evidence="1">Uncharacterized protein</fullName>
    </submittedName>
</protein>
<proteinExistence type="predicted"/>
<evidence type="ECO:0000313" key="1">
    <source>
        <dbReference type="EMBL" id="KAJ2772124.1"/>
    </source>
</evidence>
<name>A0ACC1K271_9FUNG</name>
<sequence length="522" mass="54971">MQRSEPAARPSASAAAPDTVEESPLLPRGSVDGEAPPNAPASSAGITWSCLASAAIVCIAPLQYGYHIAELNTPKKIITTCDGGGARWASLPRCLPMSDAVFSVATSMLAVGGLLGSLAAGWMAERWGRRGALVYNNLPFVAGPLLMAFAASPAMLIVGRFVSGLGAGAAVVIAPMYLSEIAPVKYRGTLNLLNQLSIVLGILAALTVGMLANSGPYWRISVGSGLLLACMHLLLAAFAVESPRFLWSRGKQAEARTVLRKLRDTADIDDEIATWDATAAAPPQADAPKRSSSDGAKPSDSATPGELHAEAAVVTIFNIFRIRRYRQPWLLVLLLQFGQQLSGINTVFYFSSSVLERMFSSQLSGILTMMIGVLNVLATALAAPVVDRFGRRPLLLTSMAAMAVSVTLLGVGLGLGLNLLAAVSLYLVVASFAPGYGPVPFLLGTELFDMRAAGAGCSWALAANWTGTFLIAVAFLPLLNAIGEWVFAIFVGALLVCGAVFYVYIPETRGRTIEEIAQSFKH</sequence>
<dbReference type="Proteomes" id="UP001140234">
    <property type="component" value="Unassembled WGS sequence"/>
</dbReference>